<feature type="domain" description="Soluble ligand binding" evidence="1">
    <location>
        <begin position="38"/>
        <end position="73"/>
    </location>
</feature>
<evidence type="ECO:0000259" key="2">
    <source>
        <dbReference type="Pfam" id="PF25994"/>
    </source>
</evidence>
<protein>
    <submittedName>
        <fullName evidence="3">Uncharacterized protein</fullName>
    </submittedName>
</protein>
<evidence type="ECO:0000313" key="4">
    <source>
        <dbReference type="Proteomes" id="UP000244755"/>
    </source>
</evidence>
<sequence>MPFDRALRSALFASGIIIMLLGVPSAVAAQTRAYQLSYYILGSVQRPGEYPYRSGMTVLHAIAMAGGYYRASDAGLRLERDAALAAGDLKILAAKRTLLTVRRARLQSELDNAPDIRPPAEAGPALDVAGHLEEERRLMQARRKSFLDDTNRLTEQVTHLNDEIASLRATIDAQGREAQLIRRELDEVRVMVGRGLTPTARQYLLERNLAQIESKQRELETFISRARQTISRTEQNRVALANQRQAALITELQQADSDLNEVGARIETQRQLLAEAEGIAPTGAGTRSRPDEPRPAYLVLRGDGAAAQERLATEGTLLEPGDIVRVQTPGATRLTAGQ</sequence>
<accession>A0A2R4WQJ0</accession>
<dbReference type="InterPro" id="IPR019554">
    <property type="entry name" value="Soluble_ligand-bd"/>
</dbReference>
<dbReference type="EMBL" id="CP028843">
    <property type="protein sequence ID" value="AWB23813.1"/>
    <property type="molecule type" value="Genomic_DNA"/>
</dbReference>
<dbReference type="AlphaFoldDB" id="A0A2R4WQJ0"/>
<keyword evidence="4" id="KW-1185">Reference proteome</keyword>
<evidence type="ECO:0000313" key="3">
    <source>
        <dbReference type="EMBL" id="AWB23813.1"/>
    </source>
</evidence>
<dbReference type="OrthoDB" id="9798876at2"/>
<gene>
    <name evidence="3" type="ORF">DA075_25390</name>
</gene>
<dbReference type="Pfam" id="PF25994">
    <property type="entry name" value="HH_AprE"/>
    <property type="match status" value="1"/>
</dbReference>
<organism evidence="3 4">
    <name type="scientific">Methylobacterium currus</name>
    <dbReference type="NCBI Taxonomy" id="2051553"/>
    <lineage>
        <taxon>Bacteria</taxon>
        <taxon>Pseudomonadati</taxon>
        <taxon>Pseudomonadota</taxon>
        <taxon>Alphaproteobacteria</taxon>
        <taxon>Hyphomicrobiales</taxon>
        <taxon>Methylobacteriaceae</taxon>
        <taxon>Methylobacterium</taxon>
    </lineage>
</organism>
<proteinExistence type="predicted"/>
<dbReference type="InterPro" id="IPR058781">
    <property type="entry name" value="HH_AprE-like"/>
</dbReference>
<name>A0A2R4WQJ0_9HYPH</name>
<dbReference type="RefSeq" id="WP_099955590.1">
    <property type="nucleotide sequence ID" value="NZ_CP028843.1"/>
</dbReference>
<evidence type="ECO:0000259" key="1">
    <source>
        <dbReference type="Pfam" id="PF10531"/>
    </source>
</evidence>
<dbReference type="KEGG" id="mee:DA075_25390"/>
<reference evidence="3 4" key="1">
    <citation type="submission" date="2018-04" db="EMBL/GenBank/DDBJ databases">
        <title>Methylobacterium sp. PR1016A genome.</title>
        <authorList>
            <person name="Park W."/>
        </authorList>
    </citation>
    <scope>NUCLEOTIDE SEQUENCE [LARGE SCALE GENOMIC DNA]</scope>
    <source>
        <strain evidence="3 4">PR1016A</strain>
    </source>
</reference>
<dbReference type="Proteomes" id="UP000244755">
    <property type="component" value="Chromosome 1"/>
</dbReference>
<dbReference type="Pfam" id="PF10531">
    <property type="entry name" value="SLBB"/>
    <property type="match status" value="1"/>
</dbReference>
<dbReference type="Gene3D" id="3.10.560.10">
    <property type="entry name" value="Outer membrane lipoprotein wza domain like"/>
    <property type="match status" value="1"/>
</dbReference>
<feature type="domain" description="AprE-like long alpha-helical hairpin" evidence="2">
    <location>
        <begin position="88"/>
        <end position="270"/>
    </location>
</feature>